<evidence type="ECO:0000313" key="2">
    <source>
        <dbReference type="EMBL" id="TLC98080.1"/>
    </source>
</evidence>
<dbReference type="OrthoDB" id="2052373at2"/>
<accession>A0A4U8Q0D5</accession>
<organism evidence="2 3">
    <name type="scientific">Robinsoniella peoriensis</name>
    <dbReference type="NCBI Taxonomy" id="180332"/>
    <lineage>
        <taxon>Bacteria</taxon>
        <taxon>Bacillati</taxon>
        <taxon>Bacillota</taxon>
        <taxon>Clostridia</taxon>
        <taxon>Lachnospirales</taxon>
        <taxon>Lachnospiraceae</taxon>
        <taxon>Robinsoniella</taxon>
    </lineage>
</organism>
<reference evidence="2 3" key="1">
    <citation type="journal article" date="2019" name="Anaerobe">
        <title>Detection of Robinsoniella peoriensis in multiple bone samples of a trauma patient.</title>
        <authorList>
            <person name="Schrottner P."/>
            <person name="Hartwich K."/>
            <person name="Bunk B."/>
            <person name="Schober I."/>
            <person name="Helbig S."/>
            <person name="Rudolph W.W."/>
            <person name="Gunzer F."/>
        </authorList>
    </citation>
    <scope>NUCLEOTIDE SEQUENCE [LARGE SCALE GENOMIC DNA]</scope>
    <source>
        <strain evidence="2 3">DSM 106044</strain>
    </source>
</reference>
<gene>
    <name evidence="2" type="ORF">DSM106044_05143</name>
</gene>
<evidence type="ECO:0008006" key="4">
    <source>
        <dbReference type="Google" id="ProtNLM"/>
    </source>
</evidence>
<evidence type="ECO:0000256" key="1">
    <source>
        <dbReference type="SAM" id="Phobius"/>
    </source>
</evidence>
<keyword evidence="3" id="KW-1185">Reference proteome</keyword>
<keyword evidence="1" id="KW-1133">Transmembrane helix</keyword>
<dbReference type="STRING" id="180332.GCA_000797495_00753"/>
<dbReference type="RefSeq" id="WP_027294602.1">
    <property type="nucleotide sequence ID" value="NZ_CABMJZ010000041.1"/>
</dbReference>
<keyword evidence="1" id="KW-0472">Membrane</keyword>
<dbReference type="AlphaFoldDB" id="A0A4U8Q0D5"/>
<dbReference type="EMBL" id="QGQD01000105">
    <property type="protein sequence ID" value="TLC98080.1"/>
    <property type="molecule type" value="Genomic_DNA"/>
</dbReference>
<comment type="caution">
    <text evidence="2">The sequence shown here is derived from an EMBL/GenBank/DDBJ whole genome shotgun (WGS) entry which is preliminary data.</text>
</comment>
<name>A0A4U8Q0D5_9FIRM</name>
<sequence length="114" mass="13040">MDSMYMLMDLLFVGCGVYVLYAFYLMKTKGEIKENVLLSRDISVSKCKDKAGYIKYMTPRLLVFGIVLLIIGIVSLIGDYFKILGMGSLIILAIGLIVMVWFVMITRKSMKIYW</sequence>
<keyword evidence="1" id="KW-0812">Transmembrane</keyword>
<feature type="transmembrane region" description="Helical" evidence="1">
    <location>
        <begin position="6"/>
        <end position="25"/>
    </location>
</feature>
<protein>
    <recommendedName>
        <fullName evidence="4">DUF3784 domain-containing protein</fullName>
    </recommendedName>
</protein>
<evidence type="ECO:0000313" key="3">
    <source>
        <dbReference type="Proteomes" id="UP000306509"/>
    </source>
</evidence>
<feature type="transmembrane region" description="Helical" evidence="1">
    <location>
        <begin position="61"/>
        <end position="77"/>
    </location>
</feature>
<dbReference type="Proteomes" id="UP000306509">
    <property type="component" value="Unassembled WGS sequence"/>
</dbReference>
<feature type="transmembrane region" description="Helical" evidence="1">
    <location>
        <begin position="83"/>
        <end position="105"/>
    </location>
</feature>
<proteinExistence type="predicted"/>